<dbReference type="NCBIfam" id="TIGR00010">
    <property type="entry name" value="YchF/TatD family DNA exonuclease"/>
    <property type="match status" value="1"/>
</dbReference>
<evidence type="ECO:0000313" key="5">
    <source>
        <dbReference type="EMBL" id="HIS31470.1"/>
    </source>
</evidence>
<keyword evidence="2 5" id="KW-0378">Hydrolase</keyword>
<reference evidence="5" key="1">
    <citation type="submission" date="2020-10" db="EMBL/GenBank/DDBJ databases">
        <authorList>
            <person name="Gilroy R."/>
        </authorList>
    </citation>
    <scope>NUCLEOTIDE SEQUENCE</scope>
    <source>
        <strain evidence="5">CHK190-19873</strain>
    </source>
</reference>
<dbReference type="Gene3D" id="3.20.20.140">
    <property type="entry name" value="Metal-dependent hydrolases"/>
    <property type="match status" value="1"/>
</dbReference>
<proteinExistence type="predicted"/>
<dbReference type="EMBL" id="DVIQ01000042">
    <property type="protein sequence ID" value="HIS31470.1"/>
    <property type="molecule type" value="Genomic_DNA"/>
</dbReference>
<dbReference type="GO" id="GO:0016788">
    <property type="term" value="F:hydrolase activity, acting on ester bonds"/>
    <property type="evidence" value="ECO:0007669"/>
    <property type="project" value="InterPro"/>
</dbReference>
<dbReference type="AlphaFoldDB" id="A0A9D1ET34"/>
<evidence type="ECO:0000256" key="4">
    <source>
        <dbReference type="SAM" id="MobiDB-lite"/>
    </source>
</evidence>
<feature type="binding site" evidence="3">
    <location>
        <position position="92"/>
    </location>
    <ligand>
        <name>a divalent metal cation</name>
        <dbReference type="ChEBI" id="CHEBI:60240"/>
        <label>1</label>
    </ligand>
</feature>
<evidence type="ECO:0000256" key="3">
    <source>
        <dbReference type="PIRSR" id="PIRSR005902-1"/>
    </source>
</evidence>
<feature type="region of interest" description="Disordered" evidence="4">
    <location>
        <begin position="255"/>
        <end position="274"/>
    </location>
</feature>
<dbReference type="PANTHER" id="PTHR46124">
    <property type="entry name" value="D-AMINOACYL-TRNA DEACYLASE"/>
    <property type="match status" value="1"/>
</dbReference>
<dbReference type="PIRSF" id="PIRSF005902">
    <property type="entry name" value="DNase_TatD"/>
    <property type="match status" value="1"/>
</dbReference>
<dbReference type="CDD" id="cd01310">
    <property type="entry name" value="TatD_DNAse"/>
    <property type="match status" value="1"/>
</dbReference>
<dbReference type="InterPro" id="IPR015991">
    <property type="entry name" value="TatD/YcfH-like"/>
</dbReference>
<reference evidence="5" key="2">
    <citation type="journal article" date="2021" name="PeerJ">
        <title>Extensive microbial diversity within the chicken gut microbiome revealed by metagenomics and culture.</title>
        <authorList>
            <person name="Gilroy R."/>
            <person name="Ravi A."/>
            <person name="Getino M."/>
            <person name="Pursley I."/>
            <person name="Horton D.L."/>
            <person name="Alikhan N.F."/>
            <person name="Baker D."/>
            <person name="Gharbi K."/>
            <person name="Hall N."/>
            <person name="Watson M."/>
            <person name="Adriaenssens E.M."/>
            <person name="Foster-Nyarko E."/>
            <person name="Jarju S."/>
            <person name="Secka A."/>
            <person name="Antonio M."/>
            <person name="Oren A."/>
            <person name="Chaudhuri R.R."/>
            <person name="La Ragione R."/>
            <person name="Hildebrand F."/>
            <person name="Pallen M.J."/>
        </authorList>
    </citation>
    <scope>NUCLEOTIDE SEQUENCE</scope>
    <source>
        <strain evidence="5">CHK190-19873</strain>
    </source>
</reference>
<name>A0A9D1ET34_9FIRM</name>
<sequence>MIFDSHAHYDDEAFDEDREQLLESVHASGVSHIVNVGASLEGVAATVALTQRYPFLYGAVGVHPDHASDLNEEKLEWIRELCALPKVVAVGEIGLDYYWDNSPREVQKQWFERQLELAKETGLPVIIHSREAAKDTFDMLRAVHHGETGGVIHCYSGSREMARDYLNMGYYIGVGGVVTFKNARVLKEVVEYAPLDRILTETDCPYLSPVPFRGKRNDSTRISYVLDAIAEIKNISRQEAETATWQNAMKMYGIPIPDTGENGEPKQPTSAGRL</sequence>
<dbReference type="GO" id="GO:0004536">
    <property type="term" value="F:DNA nuclease activity"/>
    <property type="evidence" value="ECO:0007669"/>
    <property type="project" value="InterPro"/>
</dbReference>
<dbReference type="FunFam" id="3.20.20.140:FF:000005">
    <property type="entry name" value="TatD family hydrolase"/>
    <property type="match status" value="1"/>
</dbReference>
<feature type="binding site" evidence="3">
    <location>
        <position position="6"/>
    </location>
    <ligand>
        <name>a divalent metal cation</name>
        <dbReference type="ChEBI" id="CHEBI:60240"/>
        <label>1</label>
    </ligand>
</feature>
<dbReference type="Proteomes" id="UP000823935">
    <property type="component" value="Unassembled WGS sequence"/>
</dbReference>
<gene>
    <name evidence="5" type="ORF">IAB44_08005</name>
</gene>
<protein>
    <submittedName>
        <fullName evidence="5">TatD family hydrolase</fullName>
    </submittedName>
</protein>
<comment type="caution">
    <text evidence="5">The sequence shown here is derived from an EMBL/GenBank/DDBJ whole genome shotgun (WGS) entry which is preliminary data.</text>
</comment>
<feature type="binding site" evidence="3">
    <location>
        <position position="153"/>
    </location>
    <ligand>
        <name>a divalent metal cation</name>
        <dbReference type="ChEBI" id="CHEBI:60240"/>
        <label>2</label>
    </ligand>
</feature>
<dbReference type="Pfam" id="PF01026">
    <property type="entry name" value="TatD_DNase"/>
    <property type="match status" value="1"/>
</dbReference>
<evidence type="ECO:0000256" key="2">
    <source>
        <dbReference type="ARBA" id="ARBA00022801"/>
    </source>
</evidence>
<dbReference type="InterPro" id="IPR032466">
    <property type="entry name" value="Metal_Hydrolase"/>
</dbReference>
<feature type="binding site" evidence="3">
    <location>
        <position position="8"/>
    </location>
    <ligand>
        <name>a divalent metal cation</name>
        <dbReference type="ChEBI" id="CHEBI:60240"/>
        <label>1</label>
    </ligand>
</feature>
<dbReference type="PANTHER" id="PTHR46124:SF2">
    <property type="entry name" value="D-AMINOACYL-TRNA DEACYLASE"/>
    <property type="match status" value="1"/>
</dbReference>
<dbReference type="SUPFAM" id="SSF51556">
    <property type="entry name" value="Metallo-dependent hydrolases"/>
    <property type="match status" value="1"/>
</dbReference>
<feature type="binding site" evidence="3">
    <location>
        <position position="128"/>
    </location>
    <ligand>
        <name>a divalent metal cation</name>
        <dbReference type="ChEBI" id="CHEBI:60240"/>
        <label>2</label>
    </ligand>
</feature>
<organism evidence="5 6">
    <name type="scientific">Candidatus Limivivens intestinipullorum</name>
    <dbReference type="NCBI Taxonomy" id="2840858"/>
    <lineage>
        <taxon>Bacteria</taxon>
        <taxon>Bacillati</taxon>
        <taxon>Bacillota</taxon>
        <taxon>Clostridia</taxon>
        <taxon>Lachnospirales</taxon>
        <taxon>Lachnospiraceae</taxon>
        <taxon>Lachnospiraceae incertae sedis</taxon>
        <taxon>Candidatus Limivivens</taxon>
    </lineage>
</organism>
<dbReference type="GO" id="GO:0046872">
    <property type="term" value="F:metal ion binding"/>
    <property type="evidence" value="ECO:0007669"/>
    <property type="project" value="UniProtKB-KW"/>
</dbReference>
<dbReference type="InterPro" id="IPR001130">
    <property type="entry name" value="TatD-like"/>
</dbReference>
<keyword evidence="1 3" id="KW-0479">Metal-binding</keyword>
<accession>A0A9D1ET34</accession>
<evidence type="ECO:0000256" key="1">
    <source>
        <dbReference type="ARBA" id="ARBA00022723"/>
    </source>
</evidence>
<feature type="binding site" evidence="3">
    <location>
        <position position="203"/>
    </location>
    <ligand>
        <name>a divalent metal cation</name>
        <dbReference type="ChEBI" id="CHEBI:60240"/>
        <label>1</label>
    </ligand>
</feature>
<evidence type="ECO:0000313" key="6">
    <source>
        <dbReference type="Proteomes" id="UP000823935"/>
    </source>
</evidence>